<dbReference type="InterPro" id="IPR044974">
    <property type="entry name" value="Disease_R_plants"/>
</dbReference>
<dbReference type="InterPro" id="IPR058192">
    <property type="entry name" value="WHD_ROQ1-like"/>
</dbReference>
<dbReference type="Gene3D" id="3.40.50.10140">
    <property type="entry name" value="Toll/interleukin-1 receptor homology (TIR) domain"/>
    <property type="match status" value="2"/>
</dbReference>
<dbReference type="InterPro" id="IPR035897">
    <property type="entry name" value="Toll_tir_struct_dom_sf"/>
</dbReference>
<reference evidence="4 5" key="1">
    <citation type="submission" date="2022-01" db="EMBL/GenBank/DDBJ databases">
        <authorList>
            <person name="Xiong W."/>
            <person name="Schranz E."/>
        </authorList>
    </citation>
    <scope>NUCLEOTIDE SEQUENCE [LARGE SCALE GENOMIC DNA]</scope>
</reference>
<keyword evidence="2" id="KW-0677">Repeat</keyword>
<dbReference type="PANTHER" id="PTHR11017:SF271">
    <property type="entry name" value="DISEASE RESISTANCE PROTEIN (TIR-NBS-LRR CLASS) FAMILY"/>
    <property type="match status" value="1"/>
</dbReference>
<name>A0AAU9MUR2_9ASTR</name>
<dbReference type="GO" id="GO:0007165">
    <property type="term" value="P:signal transduction"/>
    <property type="evidence" value="ECO:0007669"/>
    <property type="project" value="InterPro"/>
</dbReference>
<evidence type="ECO:0000313" key="5">
    <source>
        <dbReference type="Proteomes" id="UP001157418"/>
    </source>
</evidence>
<comment type="caution">
    <text evidence="4">The sequence shown here is derived from an EMBL/GenBank/DDBJ whole genome shotgun (WGS) entry which is preliminary data.</text>
</comment>
<dbReference type="Gene3D" id="3.40.50.300">
    <property type="entry name" value="P-loop containing nucleotide triphosphate hydrolases"/>
    <property type="match status" value="1"/>
</dbReference>
<dbReference type="Proteomes" id="UP001157418">
    <property type="component" value="Unassembled WGS sequence"/>
</dbReference>
<protein>
    <recommendedName>
        <fullName evidence="3">TIR domain-containing protein</fullName>
    </recommendedName>
</protein>
<proteinExistence type="predicted"/>
<dbReference type="InterPro" id="IPR042197">
    <property type="entry name" value="Apaf_helical"/>
</dbReference>
<organism evidence="4 5">
    <name type="scientific">Lactuca virosa</name>
    <dbReference type="NCBI Taxonomy" id="75947"/>
    <lineage>
        <taxon>Eukaryota</taxon>
        <taxon>Viridiplantae</taxon>
        <taxon>Streptophyta</taxon>
        <taxon>Embryophyta</taxon>
        <taxon>Tracheophyta</taxon>
        <taxon>Spermatophyta</taxon>
        <taxon>Magnoliopsida</taxon>
        <taxon>eudicotyledons</taxon>
        <taxon>Gunneridae</taxon>
        <taxon>Pentapetalae</taxon>
        <taxon>asterids</taxon>
        <taxon>campanulids</taxon>
        <taxon>Asterales</taxon>
        <taxon>Asteraceae</taxon>
        <taxon>Cichorioideae</taxon>
        <taxon>Cichorieae</taxon>
        <taxon>Lactucinae</taxon>
        <taxon>Lactuca</taxon>
    </lineage>
</organism>
<evidence type="ECO:0000313" key="4">
    <source>
        <dbReference type="EMBL" id="CAH1431589.1"/>
    </source>
</evidence>
<sequence length="1151" mass="131406">MASSSSSASCSAPAFSSQPWKYDVFLSFRGEDTRKSFVDHLYSALEQKGVYTYKDDEILPRGESIGSSLMEAIEESQIAVIIFSENYADSSWCLDELACIMNCRDAKGQIVMPIFYDIDPSEVRNQRLTYGEALAKHEWVNKNKVGSWGEPVGDDLWGWLSAPSEQNQKNQEAFANHELENKIQVESWRKALVDASNISGWVVKHIANGHESKVIKEIVANISHRLQPPTLCENEKLTGLKARVEDLKSKVQIGSGGVRMIGIWGVGGGGKTTLASSLYNEIFSKFDGCCFLGNIRETTSKYGLEKLQEKVVSNVLKQKEVEINSVEEGRRLMNYRFRCKNVLLVLDDVDHLDHLHALAGSHNWFGEGSRIMITTRDKHLLNVYEVDVIHNISLLHDNEAGELFLKHAPRVYKRIVEFELLSKYVVSYAGGLPLALKVLGSFLCDKDINEWMSAITRLKEIPDTDIVEKLKISFDGLKPLEKELFLDIACFFRGREKDEAMEILDACGFHPVIGVKVLIQKALITISEDGEFDMHDLVQEMGHYIVRGKHPNNPEKHSRVWKKEDILKICAVDATKELDMIEAIRFDYDSDYPSQHVPPIVANMKNLRWIDWKRDLASPLPTNFPPREICCLILCCISLTQLWEGYKMLPNLRSMELSGLEKLIMTPDFDGLPNLERFTLIWTSYLEEIHPSLGHLEKLVFLSIENCFSLKMCPPITQLKNLKTLEFGGCPKLFKLSEIQQCMDNLQHLHLDNSGKEGASYRRSYTNCSVTSRTCGCRNHGGDIKVKKPEDNLIDVEQCCLEETCFRRNNMNHIGLQFFHTGLRNLNLSYCNLGDEDIGSNVWELPNLQYLSLAANNFSRLDFNFLRLPQLKKLFIPYCEDLIELLELRQLPRLKWLNVSDCKSLVELSELPSSIAVVNADGCTSLESFGDISNCKWLSKVTLRGENKLCGDIILGSMFKGNAVGDHFINLTLQHQIPKAFLGRLFRRKTFRLHLPDDWYNQFCGFLMCIVTDISYPYIDIIIKQELDEDSRFELWRDQSNEAAVEPEREGTLTFIGYVSFGLLRHTTLWNSSYNMISLSLNIMSWQSYAAKSYVGVVLARSLRITKGHQMQTTDRSEFFDKERKHGNTFTIQQDSQSSINILWKPFNNKF</sequence>
<dbReference type="Pfam" id="PF01582">
    <property type="entry name" value="TIR"/>
    <property type="match status" value="1"/>
</dbReference>
<dbReference type="GO" id="GO:0006952">
    <property type="term" value="P:defense response"/>
    <property type="evidence" value="ECO:0007669"/>
    <property type="project" value="InterPro"/>
</dbReference>
<evidence type="ECO:0000259" key="3">
    <source>
        <dbReference type="PROSITE" id="PS50104"/>
    </source>
</evidence>
<dbReference type="SUPFAM" id="SSF52058">
    <property type="entry name" value="L domain-like"/>
    <property type="match status" value="1"/>
</dbReference>
<dbReference type="PANTHER" id="PTHR11017">
    <property type="entry name" value="LEUCINE-RICH REPEAT-CONTAINING PROTEIN"/>
    <property type="match status" value="1"/>
</dbReference>
<accession>A0AAU9MUR2</accession>
<dbReference type="SMART" id="SM00255">
    <property type="entry name" value="TIR"/>
    <property type="match status" value="1"/>
</dbReference>
<evidence type="ECO:0000256" key="1">
    <source>
        <dbReference type="ARBA" id="ARBA00022614"/>
    </source>
</evidence>
<dbReference type="Pfam" id="PF00931">
    <property type="entry name" value="NB-ARC"/>
    <property type="match status" value="1"/>
</dbReference>
<keyword evidence="1" id="KW-0433">Leucine-rich repeat</keyword>
<keyword evidence="5" id="KW-1185">Reference proteome</keyword>
<dbReference type="Pfam" id="PF23282">
    <property type="entry name" value="WHD_ROQ1"/>
    <property type="match status" value="1"/>
</dbReference>
<dbReference type="Gene3D" id="3.80.10.10">
    <property type="entry name" value="Ribonuclease Inhibitor"/>
    <property type="match status" value="2"/>
</dbReference>
<dbReference type="InterPro" id="IPR027417">
    <property type="entry name" value="P-loop_NTPase"/>
</dbReference>
<dbReference type="PRINTS" id="PR00364">
    <property type="entry name" value="DISEASERSIST"/>
</dbReference>
<dbReference type="SUPFAM" id="SSF52540">
    <property type="entry name" value="P-loop containing nucleoside triphosphate hydrolases"/>
    <property type="match status" value="1"/>
</dbReference>
<evidence type="ECO:0000256" key="2">
    <source>
        <dbReference type="ARBA" id="ARBA00022737"/>
    </source>
</evidence>
<feature type="domain" description="TIR" evidence="3">
    <location>
        <begin position="20"/>
        <end position="226"/>
    </location>
</feature>
<dbReference type="Gene3D" id="1.10.8.430">
    <property type="entry name" value="Helical domain of apoptotic protease-activating factors"/>
    <property type="match status" value="1"/>
</dbReference>
<gene>
    <name evidence="4" type="ORF">LVIROSA_LOCUS18300</name>
</gene>
<dbReference type="SUPFAM" id="SSF52200">
    <property type="entry name" value="Toll/Interleukin receptor TIR domain"/>
    <property type="match status" value="1"/>
</dbReference>
<dbReference type="InterPro" id="IPR032675">
    <property type="entry name" value="LRR_dom_sf"/>
</dbReference>
<dbReference type="EMBL" id="CAKMRJ010003334">
    <property type="protein sequence ID" value="CAH1431589.1"/>
    <property type="molecule type" value="Genomic_DNA"/>
</dbReference>
<dbReference type="AlphaFoldDB" id="A0AAU9MUR2"/>
<dbReference type="InterPro" id="IPR000157">
    <property type="entry name" value="TIR_dom"/>
</dbReference>
<dbReference type="PROSITE" id="PS50104">
    <property type="entry name" value="TIR"/>
    <property type="match status" value="1"/>
</dbReference>
<dbReference type="GO" id="GO:0043531">
    <property type="term" value="F:ADP binding"/>
    <property type="evidence" value="ECO:0007669"/>
    <property type="project" value="InterPro"/>
</dbReference>
<dbReference type="InterPro" id="IPR002182">
    <property type="entry name" value="NB-ARC"/>
</dbReference>